<feature type="compositionally biased region" description="Acidic residues" evidence="1">
    <location>
        <begin position="194"/>
        <end position="206"/>
    </location>
</feature>
<organism evidence="4">
    <name type="scientific">Staphylococcus schleiferi</name>
    <dbReference type="NCBI Taxonomy" id="1295"/>
    <lineage>
        <taxon>Bacteria</taxon>
        <taxon>Bacillati</taxon>
        <taxon>Bacillota</taxon>
        <taxon>Bacilli</taxon>
        <taxon>Bacillales</taxon>
        <taxon>Staphylococcaceae</taxon>
        <taxon>Staphylococcus</taxon>
    </lineage>
</organism>
<feature type="compositionally biased region" description="Polar residues" evidence="1">
    <location>
        <begin position="68"/>
        <end position="77"/>
    </location>
</feature>
<evidence type="ECO:0000313" key="3">
    <source>
        <dbReference type="EMBL" id="NHA33522.1"/>
    </source>
</evidence>
<proteinExistence type="predicted"/>
<feature type="region of interest" description="Disordered" evidence="1">
    <location>
        <begin position="21"/>
        <end position="77"/>
    </location>
</feature>
<reference evidence="3 6" key="1">
    <citation type="submission" date="2018-01" db="EMBL/GenBank/DDBJ databases">
        <title>Complete genome sequence of Staphylococcus Scheliferi isolated from human.</title>
        <authorList>
            <person name="Abouelkhair M.A."/>
            <person name="Bemis D.A."/>
            <person name="Kania S.A."/>
        </authorList>
    </citation>
    <scope>NUCLEOTIDE SEQUENCE [LARGE SCALE GENOMIC DNA]</scope>
    <source>
        <strain evidence="3 6">ATCC 43808</strain>
    </source>
</reference>
<name>A0A7Z7VXL4_STASC</name>
<feature type="compositionally biased region" description="Basic and acidic residues" evidence="1">
    <location>
        <begin position="35"/>
        <end position="48"/>
    </location>
</feature>
<dbReference type="GeneID" id="93790329"/>
<accession>A0A7Z7VXL4</accession>
<dbReference type="RefSeq" id="WP_016424863.1">
    <property type="nucleotide sequence ID" value="NZ_CABKRV010000001.1"/>
</dbReference>
<evidence type="ECO:0000313" key="4">
    <source>
        <dbReference type="EMBL" id="SUM89378.1"/>
    </source>
</evidence>
<reference evidence="2 5" key="3">
    <citation type="submission" date="2020-11" db="EMBL/GenBank/DDBJ databases">
        <authorList>
            <consortium name="Pathogen Informatics"/>
        </authorList>
    </citation>
    <scope>NUCLEOTIDE SEQUENCE [LARGE SCALE GENOMIC DNA]</scope>
    <source>
        <strain evidence="2 5">NCTC12218</strain>
    </source>
</reference>
<evidence type="ECO:0000313" key="5">
    <source>
        <dbReference type="Proteomes" id="UP000264146"/>
    </source>
</evidence>
<evidence type="ECO:0000313" key="6">
    <source>
        <dbReference type="Proteomes" id="UP000572988"/>
    </source>
</evidence>
<evidence type="ECO:0008006" key="7">
    <source>
        <dbReference type="Google" id="ProtNLM"/>
    </source>
</evidence>
<dbReference type="EMBL" id="UHEF01000001">
    <property type="protein sequence ID" value="SUM89378.1"/>
    <property type="molecule type" value="Genomic_DNA"/>
</dbReference>
<dbReference type="EMBL" id="POVK01000007">
    <property type="protein sequence ID" value="NHA33522.1"/>
    <property type="molecule type" value="Genomic_DNA"/>
</dbReference>
<evidence type="ECO:0000256" key="1">
    <source>
        <dbReference type="SAM" id="MobiDB-lite"/>
    </source>
</evidence>
<feature type="compositionally biased region" description="Basic and acidic residues" evidence="1">
    <location>
        <begin position="181"/>
        <end position="193"/>
    </location>
</feature>
<dbReference type="Proteomes" id="UP000264146">
    <property type="component" value="Chromosome"/>
</dbReference>
<feature type="region of interest" description="Disordered" evidence="1">
    <location>
        <begin position="179"/>
        <end position="206"/>
    </location>
</feature>
<sequence>MRKIFTLIFTSLLILTACSEPDTDKQSTSKHKRYSKEEKHTSKNKTVEKPQANVVTTDEDIKEDENKTTLQEDTSQTQLDTHNVRDRATLEQILNGDYTDQQKIEAYNSAVANGVIPQGNVMEGPALAAYESSLRIERGEEKSVYETREPETFDYDHNGVYRTPEEQKAHEKWIQDQLEWEEQHEKEQEHVGDIEADDDNLIEEDE</sequence>
<reference evidence="4" key="2">
    <citation type="submission" date="2018-06" db="EMBL/GenBank/DDBJ databases">
        <authorList>
            <consortium name="Pathogen Informatics"/>
            <person name="Doyle S."/>
        </authorList>
    </citation>
    <scope>NUCLEOTIDE SEQUENCE [LARGE SCALE GENOMIC DNA]</scope>
    <source>
        <strain evidence="4">NCTC12218</strain>
    </source>
</reference>
<gene>
    <name evidence="3" type="ORF">C1O36_03095</name>
    <name evidence="4" type="ORF">NCTC12218_01720</name>
</gene>
<dbReference type="Proteomes" id="UP000572988">
    <property type="component" value="Unassembled WGS sequence"/>
</dbReference>
<evidence type="ECO:0000313" key="2">
    <source>
        <dbReference type="EMBL" id="CAD7360057.1"/>
    </source>
</evidence>
<dbReference type="AlphaFoldDB" id="A0A7Z7VXL4"/>
<dbReference type="PROSITE" id="PS51257">
    <property type="entry name" value="PROKAR_LIPOPROTEIN"/>
    <property type="match status" value="1"/>
</dbReference>
<dbReference type="EMBL" id="LR962863">
    <property type="protein sequence ID" value="CAD7360057.1"/>
    <property type="molecule type" value="Genomic_DNA"/>
</dbReference>
<protein>
    <recommendedName>
        <fullName evidence="7">Lipoprotein</fullName>
    </recommendedName>
</protein>
<keyword evidence="6" id="KW-1185">Reference proteome</keyword>